<organism evidence="2 3">
    <name type="scientific">Ancylostoma duodenale</name>
    <dbReference type="NCBI Taxonomy" id="51022"/>
    <lineage>
        <taxon>Eukaryota</taxon>
        <taxon>Metazoa</taxon>
        <taxon>Ecdysozoa</taxon>
        <taxon>Nematoda</taxon>
        <taxon>Chromadorea</taxon>
        <taxon>Rhabditida</taxon>
        <taxon>Rhabditina</taxon>
        <taxon>Rhabditomorpha</taxon>
        <taxon>Strongyloidea</taxon>
        <taxon>Ancylostomatidae</taxon>
        <taxon>Ancylostomatinae</taxon>
        <taxon>Ancylostoma</taxon>
    </lineage>
</organism>
<proteinExistence type="predicted"/>
<sequence>MSTCQSSYEAALKINNVLTKIQSELKCGVWSCTPSEQQDALVKGYLQLGRIFREDIQNQSLSIPKDIAYMESQVPAATEAINLPIRDFRPEPQFALPKARARRKQPLSNLASSKVSKMDPISEESECKENTPLQKSTKAQDNEVHPVKIKVSICLSLPVSI</sequence>
<feature type="region of interest" description="Disordered" evidence="1">
    <location>
        <begin position="96"/>
        <end position="142"/>
    </location>
</feature>
<gene>
    <name evidence="2" type="ORF">ANCDUO_14122</name>
</gene>
<dbReference type="AlphaFoldDB" id="A0A0C2G409"/>
<reference evidence="2 3" key="1">
    <citation type="submission" date="2013-12" db="EMBL/GenBank/DDBJ databases">
        <title>Draft genome of the parsitic nematode Ancylostoma duodenale.</title>
        <authorList>
            <person name="Mitreva M."/>
        </authorList>
    </citation>
    <scope>NUCLEOTIDE SEQUENCE [LARGE SCALE GENOMIC DNA]</scope>
    <source>
        <strain evidence="2 3">Zhejiang</strain>
    </source>
</reference>
<dbReference type="EMBL" id="KN736880">
    <property type="protein sequence ID" value="KIH55715.1"/>
    <property type="molecule type" value="Genomic_DNA"/>
</dbReference>
<dbReference type="OrthoDB" id="5790173at2759"/>
<evidence type="ECO:0000313" key="3">
    <source>
        <dbReference type="Proteomes" id="UP000054047"/>
    </source>
</evidence>
<accession>A0A0C2G409</accession>
<feature type="compositionally biased region" description="Polar residues" evidence="1">
    <location>
        <begin position="106"/>
        <end position="115"/>
    </location>
</feature>
<evidence type="ECO:0000256" key="1">
    <source>
        <dbReference type="SAM" id="MobiDB-lite"/>
    </source>
</evidence>
<name>A0A0C2G409_9BILA</name>
<keyword evidence="3" id="KW-1185">Reference proteome</keyword>
<protein>
    <submittedName>
        <fullName evidence="2">Uncharacterized protein</fullName>
    </submittedName>
</protein>
<evidence type="ECO:0000313" key="2">
    <source>
        <dbReference type="EMBL" id="KIH55715.1"/>
    </source>
</evidence>
<dbReference type="Proteomes" id="UP000054047">
    <property type="component" value="Unassembled WGS sequence"/>
</dbReference>